<feature type="chain" id="PRO_5045678189" evidence="1">
    <location>
        <begin position="29"/>
        <end position="362"/>
    </location>
</feature>
<evidence type="ECO:0000313" key="5">
    <source>
        <dbReference type="Proteomes" id="UP001519363"/>
    </source>
</evidence>
<dbReference type="SUPFAM" id="SSF52266">
    <property type="entry name" value="SGNH hydrolase"/>
    <property type="match status" value="1"/>
</dbReference>
<proteinExistence type="predicted"/>
<evidence type="ECO:0000259" key="2">
    <source>
        <dbReference type="Pfam" id="PF13472"/>
    </source>
</evidence>
<comment type="caution">
    <text evidence="4">The sequence shown here is derived from an EMBL/GenBank/DDBJ whole genome shotgun (WGS) entry which is preliminary data.</text>
</comment>
<dbReference type="InterPro" id="IPR013830">
    <property type="entry name" value="SGNH_hydro"/>
</dbReference>
<dbReference type="EMBL" id="JAGIOO010000001">
    <property type="protein sequence ID" value="MBP2479661.1"/>
    <property type="molecule type" value="Genomic_DNA"/>
</dbReference>
<evidence type="ECO:0000313" key="4">
    <source>
        <dbReference type="EMBL" id="MBP2479661.1"/>
    </source>
</evidence>
<dbReference type="CDD" id="cd01831">
    <property type="entry name" value="Endoglucanase_E_like"/>
    <property type="match status" value="1"/>
</dbReference>
<organism evidence="4 5">
    <name type="scientific">Crossiella equi</name>
    <dbReference type="NCBI Taxonomy" id="130796"/>
    <lineage>
        <taxon>Bacteria</taxon>
        <taxon>Bacillati</taxon>
        <taxon>Actinomycetota</taxon>
        <taxon>Actinomycetes</taxon>
        <taxon>Pseudonocardiales</taxon>
        <taxon>Pseudonocardiaceae</taxon>
        <taxon>Crossiella</taxon>
    </lineage>
</organism>
<feature type="domain" description="Carbohydrate esterase 2 N-terminal" evidence="3">
    <location>
        <begin position="38"/>
        <end position="135"/>
    </location>
</feature>
<dbReference type="Gene3D" id="2.60.120.260">
    <property type="entry name" value="Galactose-binding domain-like"/>
    <property type="match status" value="1"/>
</dbReference>
<feature type="domain" description="SGNH hydrolase-type esterase" evidence="2">
    <location>
        <begin position="144"/>
        <end position="313"/>
    </location>
</feature>
<keyword evidence="1" id="KW-0732">Signal</keyword>
<dbReference type="Pfam" id="PF13472">
    <property type="entry name" value="Lipase_GDSL_2"/>
    <property type="match status" value="1"/>
</dbReference>
<dbReference type="Pfam" id="PF17996">
    <property type="entry name" value="CE2_N"/>
    <property type="match status" value="1"/>
</dbReference>
<dbReference type="InterPro" id="IPR037461">
    <property type="entry name" value="CtCE2-like_dom"/>
</dbReference>
<reference evidence="4 5" key="1">
    <citation type="submission" date="2021-03" db="EMBL/GenBank/DDBJ databases">
        <title>Sequencing the genomes of 1000 actinobacteria strains.</title>
        <authorList>
            <person name="Klenk H.-P."/>
        </authorList>
    </citation>
    <scope>NUCLEOTIDE SEQUENCE [LARGE SCALE GENOMIC DNA]</scope>
    <source>
        <strain evidence="4 5">DSM 44580</strain>
    </source>
</reference>
<evidence type="ECO:0000259" key="3">
    <source>
        <dbReference type="Pfam" id="PF17996"/>
    </source>
</evidence>
<dbReference type="PANTHER" id="PTHR37834:SF2">
    <property type="entry name" value="ESTERASE, SGNH HYDROLASE-TYPE"/>
    <property type="match status" value="1"/>
</dbReference>
<dbReference type="InterPro" id="IPR052762">
    <property type="entry name" value="PCW_deacetylase/CE"/>
</dbReference>
<dbReference type="Proteomes" id="UP001519363">
    <property type="component" value="Unassembled WGS sequence"/>
</dbReference>
<dbReference type="InterPro" id="IPR036514">
    <property type="entry name" value="SGNH_hydro_sf"/>
</dbReference>
<dbReference type="InterPro" id="IPR040794">
    <property type="entry name" value="CE2_N"/>
</dbReference>
<accession>A0ABS5AT86</accession>
<protein>
    <submittedName>
        <fullName evidence="4">Lysophospholipase L1-like esterase</fullName>
    </submittedName>
</protein>
<dbReference type="PANTHER" id="PTHR37834">
    <property type="entry name" value="GDSL-LIKE LIPASE/ACYLHYDROLASE DOMAIN PROTEIN (AFU_ORTHOLOGUE AFUA_2G00620)"/>
    <property type="match status" value="1"/>
</dbReference>
<dbReference type="Gene3D" id="3.40.50.1110">
    <property type="entry name" value="SGNH hydrolase"/>
    <property type="match status" value="1"/>
</dbReference>
<gene>
    <name evidence="4" type="ORF">JOF53_008533</name>
</gene>
<dbReference type="RefSeq" id="WP_086784205.1">
    <property type="nucleotide sequence ID" value="NZ_JAGIOO010000001.1"/>
</dbReference>
<evidence type="ECO:0000256" key="1">
    <source>
        <dbReference type="SAM" id="SignalP"/>
    </source>
</evidence>
<feature type="signal peptide" evidence="1">
    <location>
        <begin position="1"/>
        <end position="28"/>
    </location>
</feature>
<sequence length="362" mass="39525">MHRSRTAAAAVLTSVLATTLSSVPVAEAAPLDQAHTAGRVTRSVQYTWPGVYFEGNFRGTGVGIVLNDAVNDYEVQIDGRTVATLVTPGRTTHWVRDLANGTHRVRLVKRTESTWAAGEFGGFLAAPGGAVLSKPPARARQIEFIGDSMTAGYGNMSTSRDCSATGGVSRNTNTDQSFGALTARALNADYQVNAQSGLGMVRNYNGGSPEITYRTFYDRALQYEPGEVWRNPSWRPQLVVVGLGANDFSTAINPGEQWTAERLVAAYKSAYHGFLDKLRARYGPGTTIVVSATAVSSTTTFADATRQVVQERNRRGDSRVRHWFYDDPALDRLGCDWHFSQRDHRLISGLLTDYLAKLPLGW</sequence>
<name>A0ABS5AT86_9PSEU</name>
<keyword evidence="5" id="KW-1185">Reference proteome</keyword>